<reference evidence="7 8" key="1">
    <citation type="journal article" date="2016" name="Nat. Commun.">
        <title>Thousands of microbial genomes shed light on interconnected biogeochemical processes in an aquifer system.</title>
        <authorList>
            <person name="Anantharaman K."/>
            <person name="Brown C.T."/>
            <person name="Hug L.A."/>
            <person name="Sharon I."/>
            <person name="Castelle C.J."/>
            <person name="Probst A.J."/>
            <person name="Thomas B.C."/>
            <person name="Singh A."/>
            <person name="Wilkins M.J."/>
            <person name="Karaoz U."/>
            <person name="Brodie E.L."/>
            <person name="Williams K.H."/>
            <person name="Hubbard S.S."/>
            <person name="Banfield J.F."/>
        </authorList>
    </citation>
    <scope>NUCLEOTIDE SEQUENCE [LARGE SCALE GENOMIC DNA]</scope>
</reference>
<keyword evidence="3 5" id="KW-0687">Ribonucleoprotein</keyword>
<dbReference type="NCBIfam" id="TIGR01031">
    <property type="entry name" value="rpmF_bact"/>
    <property type="match status" value="1"/>
</dbReference>
<evidence type="ECO:0000256" key="6">
    <source>
        <dbReference type="SAM" id="MobiDB-lite"/>
    </source>
</evidence>
<dbReference type="GO" id="GO:0006412">
    <property type="term" value="P:translation"/>
    <property type="evidence" value="ECO:0007669"/>
    <property type="project" value="UniProtKB-UniRule"/>
</dbReference>
<dbReference type="Proteomes" id="UP000178570">
    <property type="component" value="Unassembled WGS sequence"/>
</dbReference>
<evidence type="ECO:0000256" key="5">
    <source>
        <dbReference type="HAMAP-Rule" id="MF_00340"/>
    </source>
</evidence>
<dbReference type="STRING" id="1797529.A2570_01660"/>
<dbReference type="AlphaFoldDB" id="A0A1G1XLF3"/>
<evidence type="ECO:0000256" key="2">
    <source>
        <dbReference type="ARBA" id="ARBA00022980"/>
    </source>
</evidence>
<accession>A0A1G1XLF3</accession>
<organism evidence="7 8">
    <name type="scientific">Candidatus Brennerbacteria bacterium RIFOXYD1_FULL_41_16</name>
    <dbReference type="NCBI Taxonomy" id="1797529"/>
    <lineage>
        <taxon>Bacteria</taxon>
        <taxon>Candidatus Brenneribacteriota</taxon>
    </lineage>
</organism>
<dbReference type="InterPro" id="IPR044957">
    <property type="entry name" value="Ribosomal_bL32_bact"/>
</dbReference>
<comment type="similarity">
    <text evidence="1 5">Belongs to the bacterial ribosomal protein bL32 family.</text>
</comment>
<keyword evidence="2 5" id="KW-0689">Ribosomal protein</keyword>
<feature type="region of interest" description="Disordered" evidence="6">
    <location>
        <begin position="1"/>
        <end position="20"/>
    </location>
</feature>
<dbReference type="InterPro" id="IPR011332">
    <property type="entry name" value="Ribosomal_zn-bd"/>
</dbReference>
<dbReference type="PANTHER" id="PTHR35534:SF1">
    <property type="entry name" value="LARGE RIBOSOMAL SUBUNIT PROTEIN BL32"/>
    <property type="match status" value="1"/>
</dbReference>
<dbReference type="Pfam" id="PF01783">
    <property type="entry name" value="Ribosomal_L32p"/>
    <property type="match status" value="1"/>
</dbReference>
<comment type="caution">
    <text evidence="7">The sequence shown here is derived from an EMBL/GenBank/DDBJ whole genome shotgun (WGS) entry which is preliminary data.</text>
</comment>
<name>A0A1G1XLF3_9BACT</name>
<gene>
    <name evidence="5" type="primary">rpmF</name>
    <name evidence="7" type="ORF">A2570_01660</name>
</gene>
<dbReference type="GO" id="GO:0003735">
    <property type="term" value="F:structural constituent of ribosome"/>
    <property type="evidence" value="ECO:0007669"/>
    <property type="project" value="InterPro"/>
</dbReference>
<dbReference type="HAMAP" id="MF_00340">
    <property type="entry name" value="Ribosomal_bL32"/>
    <property type="match status" value="1"/>
</dbReference>
<evidence type="ECO:0000313" key="7">
    <source>
        <dbReference type="EMBL" id="OGY40801.1"/>
    </source>
</evidence>
<protein>
    <recommendedName>
        <fullName evidence="4 5">Large ribosomal subunit protein bL32</fullName>
    </recommendedName>
</protein>
<evidence type="ECO:0000256" key="3">
    <source>
        <dbReference type="ARBA" id="ARBA00023274"/>
    </source>
</evidence>
<evidence type="ECO:0000256" key="1">
    <source>
        <dbReference type="ARBA" id="ARBA00008560"/>
    </source>
</evidence>
<dbReference type="InterPro" id="IPR002677">
    <property type="entry name" value="Ribosomal_bL32"/>
</dbReference>
<dbReference type="GO" id="GO:0015934">
    <property type="term" value="C:large ribosomal subunit"/>
    <property type="evidence" value="ECO:0007669"/>
    <property type="project" value="InterPro"/>
</dbReference>
<proteinExistence type="inferred from homology"/>
<sequence>MGGTPTRHHTKRRKNAGRSHFALKKPNLVACKQCHALSLPHRVCKACGFYNGKEELDVLKKLDKKAKKRREQLAQQTKGK</sequence>
<dbReference type="SUPFAM" id="SSF57829">
    <property type="entry name" value="Zn-binding ribosomal proteins"/>
    <property type="match status" value="1"/>
</dbReference>
<evidence type="ECO:0000256" key="4">
    <source>
        <dbReference type="ARBA" id="ARBA00035178"/>
    </source>
</evidence>
<dbReference type="PANTHER" id="PTHR35534">
    <property type="entry name" value="50S RIBOSOMAL PROTEIN L32"/>
    <property type="match status" value="1"/>
</dbReference>
<dbReference type="EMBL" id="MHHY01000005">
    <property type="protein sequence ID" value="OGY40801.1"/>
    <property type="molecule type" value="Genomic_DNA"/>
</dbReference>
<evidence type="ECO:0000313" key="8">
    <source>
        <dbReference type="Proteomes" id="UP000178570"/>
    </source>
</evidence>